<accession>A0ABV4U2Q3</accession>
<keyword evidence="3" id="KW-1185">Reference proteome</keyword>
<evidence type="ECO:0000313" key="2">
    <source>
        <dbReference type="EMBL" id="MFA9477460.1"/>
    </source>
</evidence>
<keyword evidence="1" id="KW-0472">Membrane</keyword>
<reference evidence="2 3" key="1">
    <citation type="submission" date="2024-08" db="EMBL/GenBank/DDBJ databases">
        <title>Whole-genome sequencing of halo(alkali)philic microorganisms from hypersaline lakes.</title>
        <authorList>
            <person name="Sorokin D.Y."/>
            <person name="Merkel A.Y."/>
            <person name="Messina E."/>
            <person name="Yakimov M."/>
        </authorList>
    </citation>
    <scope>NUCLEOTIDE SEQUENCE [LARGE SCALE GENOMIC DNA]</scope>
    <source>
        <strain evidence="2 3">AB-hyl4</strain>
    </source>
</reference>
<sequence>MVDLTMVIWLLIAGLAYVLVTCVVGTLASRVKNERDRHDLVVEARRRRKAYLDKLNDNGPASDEDVELV</sequence>
<organism evidence="2 3">
    <name type="scientific">Natronomicrosphaera hydrolytica</name>
    <dbReference type="NCBI Taxonomy" id="3242702"/>
    <lineage>
        <taxon>Bacteria</taxon>
        <taxon>Pseudomonadati</taxon>
        <taxon>Planctomycetota</taxon>
        <taxon>Phycisphaerae</taxon>
        <taxon>Phycisphaerales</taxon>
        <taxon>Phycisphaeraceae</taxon>
        <taxon>Natronomicrosphaera</taxon>
    </lineage>
</organism>
<protein>
    <recommendedName>
        <fullName evidence="4">CcmD family protein</fullName>
    </recommendedName>
</protein>
<keyword evidence="1" id="KW-0812">Transmembrane</keyword>
<evidence type="ECO:0000313" key="3">
    <source>
        <dbReference type="Proteomes" id="UP001575105"/>
    </source>
</evidence>
<proteinExistence type="predicted"/>
<dbReference type="EMBL" id="JBGUBD010000002">
    <property type="protein sequence ID" value="MFA9477460.1"/>
    <property type="molecule type" value="Genomic_DNA"/>
</dbReference>
<feature type="transmembrane region" description="Helical" evidence="1">
    <location>
        <begin position="6"/>
        <end position="28"/>
    </location>
</feature>
<evidence type="ECO:0000256" key="1">
    <source>
        <dbReference type="SAM" id="Phobius"/>
    </source>
</evidence>
<gene>
    <name evidence="2" type="ORF">ACERK3_04040</name>
</gene>
<dbReference type="Proteomes" id="UP001575105">
    <property type="component" value="Unassembled WGS sequence"/>
</dbReference>
<evidence type="ECO:0008006" key="4">
    <source>
        <dbReference type="Google" id="ProtNLM"/>
    </source>
</evidence>
<comment type="caution">
    <text evidence="2">The sequence shown here is derived from an EMBL/GenBank/DDBJ whole genome shotgun (WGS) entry which is preliminary data.</text>
</comment>
<name>A0ABV4U2Q3_9BACT</name>
<dbReference type="RefSeq" id="WP_425344384.1">
    <property type="nucleotide sequence ID" value="NZ_JBGUBD010000002.1"/>
</dbReference>
<keyword evidence="1" id="KW-1133">Transmembrane helix</keyword>